<dbReference type="AlphaFoldDB" id="E3H7U8"/>
<evidence type="ECO:0000256" key="2">
    <source>
        <dbReference type="SAM" id="Phobius"/>
    </source>
</evidence>
<dbReference type="HOGENOM" id="CLU_479644_0_0_0"/>
<dbReference type="KEGG" id="ipo:Ilyop_1119"/>
<reference evidence="3 4" key="1">
    <citation type="journal article" date="2010" name="Stand. Genomic Sci.">
        <title>Complete genome sequence of Ilyobacter polytropus type strain (CuHbu1).</title>
        <authorList>
            <person name="Sikorski J."/>
            <person name="Chertkov O."/>
            <person name="Lapidus A."/>
            <person name="Nolan M."/>
            <person name="Lucas S."/>
            <person name="Del Rio T.G."/>
            <person name="Tice H."/>
            <person name="Cheng J.F."/>
            <person name="Tapia R."/>
            <person name="Han C."/>
            <person name="Goodwin L."/>
            <person name="Pitluck S."/>
            <person name="Liolios K."/>
            <person name="Ivanova N."/>
            <person name="Mavromatis K."/>
            <person name="Mikhailova N."/>
            <person name="Pati A."/>
            <person name="Chen A."/>
            <person name="Palaniappan K."/>
            <person name="Land M."/>
            <person name="Hauser L."/>
            <person name="Chang Y.J."/>
            <person name="Jeffries C.D."/>
            <person name="Brambilla E."/>
            <person name="Yasawong M."/>
            <person name="Rohde M."/>
            <person name="Pukall R."/>
            <person name="Spring S."/>
            <person name="Goker M."/>
            <person name="Woyke T."/>
            <person name="Bristow J."/>
            <person name="Eisen J.A."/>
            <person name="Markowitz V."/>
            <person name="Hugenholtz P."/>
            <person name="Kyrpides N.C."/>
            <person name="Klenk H.P."/>
        </authorList>
    </citation>
    <scope>NUCLEOTIDE SEQUENCE [LARGE SCALE GENOMIC DNA]</scope>
    <source>
        <strain evidence="4">ATCC 51220 / DSM 2926 / LMG 16218 / CuHBu1</strain>
    </source>
</reference>
<keyword evidence="4" id="KW-1185">Reference proteome</keyword>
<dbReference type="eggNOG" id="COG2982">
    <property type="taxonomic scope" value="Bacteria"/>
</dbReference>
<dbReference type="OrthoDB" id="1522098at2"/>
<keyword evidence="2" id="KW-0472">Membrane</keyword>
<keyword evidence="1" id="KW-0175">Coiled coil</keyword>
<keyword evidence="2" id="KW-1133">Transmembrane helix</keyword>
<dbReference type="STRING" id="572544.Ilyop_1119"/>
<keyword evidence="2" id="KW-0812">Transmembrane</keyword>
<gene>
    <name evidence="3" type="ordered locus">Ilyop_1119</name>
</gene>
<accession>E3H7U8</accession>
<dbReference type="EMBL" id="CP002281">
    <property type="protein sequence ID" value="ADO82900.1"/>
    <property type="molecule type" value="Genomic_DNA"/>
</dbReference>
<feature type="coiled-coil region" evidence="1">
    <location>
        <begin position="191"/>
        <end position="259"/>
    </location>
</feature>
<feature type="transmembrane region" description="Helical" evidence="2">
    <location>
        <begin position="9"/>
        <end position="27"/>
    </location>
</feature>
<evidence type="ECO:0000313" key="4">
    <source>
        <dbReference type="Proteomes" id="UP000006875"/>
    </source>
</evidence>
<dbReference type="Proteomes" id="UP000006875">
    <property type="component" value="Chromosome"/>
</dbReference>
<name>E3H7U8_ILYPC</name>
<evidence type="ECO:0000256" key="1">
    <source>
        <dbReference type="SAM" id="Coils"/>
    </source>
</evidence>
<evidence type="ECO:0000313" key="3">
    <source>
        <dbReference type="EMBL" id="ADO82900.1"/>
    </source>
</evidence>
<dbReference type="RefSeq" id="WP_013387567.1">
    <property type="nucleotide sequence ID" value="NC_014632.1"/>
</dbReference>
<evidence type="ECO:0008006" key="5">
    <source>
        <dbReference type="Google" id="ProtNLM"/>
    </source>
</evidence>
<sequence>MLKKLTGKILIIFLIVIVAAYFIRNIIITRIVEKEATKVNKALVEVDKLNYGVFGNELTTGRIQVSDVRDTSKNLLEAEGLSVDVDLGDILEESVIVKDIFLKGIKFGTDREKDGKVAGLTPDISKESSSYEELMGNLKKSEIEKLSPQELIRNELDRVINNFDSQLSAEYQQDSEKISKKKEYWENKLKTNENKNKIEDLKVKAEKLVEDIKSTKNPFEIIGKEKELKEIYSEADKLYKSMEADKKEFEKDLDELRALPEKYKELTLMDKNQISNLIKMDSKGLEDLINRILGQELGDSIYKVANDFNGISEKIKSSEGEKEKPPVDVFVEKARMTMNIAGVSIEGQATNIPSDPAKSRGPIDFNINGITGDSKVDIDGFVDLISNEQQLNLKLVNLRLSEFLKDISFGDAVFNLDQKLSIKGNTPVLTGELEILDFSSNESVKVSGQEIIDIIFSEAINNLKDIKANYQYDNINKRLKINSNLPEKLAASLKNSFESNGELVASTLQEKYGEKGQEYFDQIKEESNGFGESIEEKLNENSQEVKTILAEIKKNTGLDAENLIKKTF</sequence>
<organism evidence="3 4">
    <name type="scientific">Ilyobacter polytropus (strain ATCC 51220 / DSM 2926 / LMG 16218 / CuHBu1)</name>
    <dbReference type="NCBI Taxonomy" id="572544"/>
    <lineage>
        <taxon>Bacteria</taxon>
        <taxon>Fusobacteriati</taxon>
        <taxon>Fusobacteriota</taxon>
        <taxon>Fusobacteriia</taxon>
        <taxon>Fusobacteriales</taxon>
        <taxon>Fusobacteriaceae</taxon>
        <taxon>Ilyobacter</taxon>
    </lineage>
</organism>
<protein>
    <recommendedName>
        <fullName evidence="5">TIGR03545 family protein</fullName>
    </recommendedName>
</protein>
<proteinExistence type="predicted"/>